<keyword evidence="5" id="KW-0227">DNA damage</keyword>
<feature type="region of interest" description="Disordered" evidence="8">
    <location>
        <begin position="1037"/>
        <end position="1147"/>
    </location>
</feature>
<feature type="compositionally biased region" description="Polar residues" evidence="8">
    <location>
        <begin position="943"/>
        <end position="963"/>
    </location>
</feature>
<dbReference type="FunFam" id="3.30.230.10:FF:000074">
    <property type="entry name" value="DNA mismatch repair protein (Pms1)"/>
    <property type="match status" value="1"/>
</dbReference>
<dbReference type="SMART" id="SM01340">
    <property type="entry name" value="DNA_mis_repair"/>
    <property type="match status" value="1"/>
</dbReference>
<dbReference type="CDD" id="cd03484">
    <property type="entry name" value="MutL_Trans_hPMS_2_like"/>
    <property type="match status" value="1"/>
</dbReference>
<dbReference type="InterPro" id="IPR013507">
    <property type="entry name" value="DNA_mismatch_S5_2-like"/>
</dbReference>
<comment type="subcellular location">
    <subcellularLocation>
        <location evidence="1">Membrane</location>
        <topology evidence="1">Multi-pass membrane protein</topology>
    </subcellularLocation>
</comment>
<dbReference type="SUPFAM" id="SSF118116">
    <property type="entry name" value="DNA mismatch repair protein MutL"/>
    <property type="match status" value="2"/>
</dbReference>
<dbReference type="InterPro" id="IPR037198">
    <property type="entry name" value="MutL_C_sf"/>
</dbReference>
<dbReference type="InterPro" id="IPR014762">
    <property type="entry name" value="DNA_mismatch_repair_CS"/>
</dbReference>
<evidence type="ECO:0008006" key="15">
    <source>
        <dbReference type="Google" id="ProtNLM"/>
    </source>
</evidence>
<feature type="transmembrane region" description="Helical" evidence="9">
    <location>
        <begin position="138"/>
        <end position="156"/>
    </location>
</feature>
<dbReference type="InterPro" id="IPR042121">
    <property type="entry name" value="MutL_C_regsub"/>
</dbReference>
<evidence type="ECO:0000256" key="10">
    <source>
        <dbReference type="SAM" id="SignalP"/>
    </source>
</evidence>
<dbReference type="SMART" id="SM00853">
    <property type="entry name" value="MutL_C"/>
    <property type="match status" value="1"/>
</dbReference>
<feature type="transmembrane region" description="Helical" evidence="9">
    <location>
        <begin position="49"/>
        <end position="71"/>
    </location>
</feature>
<feature type="region of interest" description="Disordered" evidence="8">
    <location>
        <begin position="900"/>
        <end position="965"/>
    </location>
</feature>
<dbReference type="PROSITE" id="PS00058">
    <property type="entry name" value="DNA_MISMATCH_REPAIR_1"/>
    <property type="match status" value="1"/>
</dbReference>
<feature type="compositionally biased region" description="Polar residues" evidence="8">
    <location>
        <begin position="905"/>
        <end position="915"/>
    </location>
</feature>
<evidence type="ECO:0000256" key="6">
    <source>
        <dbReference type="ARBA" id="ARBA00022989"/>
    </source>
</evidence>
<feature type="transmembrane region" description="Helical" evidence="9">
    <location>
        <begin position="447"/>
        <end position="468"/>
    </location>
</feature>
<feature type="transmembrane region" description="Helical" evidence="9">
    <location>
        <begin position="407"/>
        <end position="427"/>
    </location>
</feature>
<evidence type="ECO:0000256" key="2">
    <source>
        <dbReference type="ARBA" id="ARBA00006082"/>
    </source>
</evidence>
<feature type="region of interest" description="Disordered" evidence="8">
    <location>
        <begin position="833"/>
        <end position="868"/>
    </location>
</feature>
<evidence type="ECO:0000259" key="11">
    <source>
        <dbReference type="SMART" id="SM00853"/>
    </source>
</evidence>
<feature type="transmembrane region" description="Helical" evidence="9">
    <location>
        <begin position="305"/>
        <end position="323"/>
    </location>
</feature>
<feature type="transmembrane region" description="Helical" evidence="9">
    <location>
        <begin position="233"/>
        <end position="254"/>
    </location>
</feature>
<dbReference type="InterPro" id="IPR042120">
    <property type="entry name" value="MutL_C_dimsub"/>
</dbReference>
<sequence>MGALLSLPLMALPSVGTLLTFGASCCGAATCSAICSACGKFQSSMATRIAYAFMLLINSILSWVMLTRWALNKLEHLTFDFLPITCDGQKCHGWVAVHRINFALGLFHIILAVLLIGVRSTKDERAKLQNGFWGPKVIIWLAFIVLSFFIPESFFIVWGNYIAFVGAMLFLLLGLVLLVDLAHNWAELCLQKIDETDSRLWKGLLIGSTLGMYLASIAMTVLMYVFFAGHNCAMNKAAITINLLVFLIVSFISIQPAVQESNPRAGLAQAAMVTIYCTYLTMSAVSMEPDDKQCNPLLRANGTRTASVVLGAIVTMLTIAYTTTRAATQGFAMGSSAAQNNYASLSQDEPEHGLVVQQPGLTRREMRAEALRAAVNSGSLPASALDDDDDESDDGNSKDDERNSTQYTYSLFHFIFLLATMWVATLLTQNLDMEAQDDLAPVGRTYWASWVKIISAWVCYAIYLWTLVAPLGDNGISSTPHCCHHDMNMATIKPIEARSVHQIQSGQVIVDLYVRFKNNGLDLIEVQDNGHGISPNNYESLALKHYTSKLSTFADLTSLQTFGFRGEALSSLCAVSNLTVVTAEAQQAPRASKLDFEFSGKLKSTQVVAGQKGTTVSIENLFKPLPVRRRELEKNVKREYGKVIALLHAYACISTGVRFNVKNQMPKGKSVVVFTTKSNPTTRENISNVYGAKTLLALMPLDLGLEYEPSTAAKRFSSQASNKIFVHGYISKPVFGEGRQTPDRQMFFVNSRPCGLPQIAKAFNEVYKSFNLSQSPFIFANFEMDTSAYDVNVSPDKRTILLHDAGALIESLKASLTELFENEDQTVPVSQLTFSKQSQLTSKRGQTPPASVDAIQDKPEEPPGNAVYSQELGQDDIVEENGPEPTQTPPSSIREALQRFEGDSQESTPPNTDITVENDPVIPESSGAYDIPSNINDEAMEGNPTQPQQAQEQPISSSLSLGTPTHKPGVVQNAFDRMRMNRTPVDVATITIGNKTYQSTIGRDPVKRRLDSYPGLHLHSPSSRTRAVTVRSKIGRSIQSFTAPGTQLEHGQIHDDPIEDDEGEEDNETQFIGRLNGGNGPEEEPEGDSGKDSRGEEEVDGEGHTDEAQEERQVESLQQGQTIHSEDTGSPGSGSDESYVDDDERKTREDAKVNELIKAAEEASAVPSEHSIERAERLIRKPRKKDSTHELACTIDASIEKIEFQMRALQRGMESLSNRGLYRSEDADDDGDQQIAPETKLSLAVSKKDFGRMRIIGQFNLGFILATRPRVTEDDNSSLSPSAEQVQDELFIIDQHASDEKYNFERLQAETTVQNQRLVKPKTLDLTAVEEEVIIDNLAALEKNGFIVEIDTSGDEPIGRRCKLISLPLSKEVVFDTRDLEELIVLLSEAPQQSQSNLSKRARDELDSDAEHIEPSGVASSTFSDYLVPRPSKVRKMFAMRACRSSIMIGKNLTHRQMETVVKHMGTIDKPWNCPHGRPTMRHLVSLGQWNEWSEWDSHKERWSRAGRRPRSIKHIWEEFVEDYGS</sequence>
<evidence type="ECO:0000256" key="7">
    <source>
        <dbReference type="ARBA" id="ARBA00023136"/>
    </source>
</evidence>
<accession>A0A178FIL6</accession>
<proteinExistence type="inferred from homology"/>
<dbReference type="Proteomes" id="UP000243519">
    <property type="component" value="Unassembled WGS sequence"/>
</dbReference>
<dbReference type="GO" id="GO:0032389">
    <property type="term" value="C:MutLalpha complex"/>
    <property type="evidence" value="ECO:0007669"/>
    <property type="project" value="TreeGrafter"/>
</dbReference>
<evidence type="ECO:0000313" key="13">
    <source>
        <dbReference type="EMBL" id="OAL72442.1"/>
    </source>
</evidence>
<dbReference type="InterPro" id="IPR020568">
    <property type="entry name" value="Ribosomal_Su5_D2-typ_SF"/>
</dbReference>
<protein>
    <recommendedName>
        <fullName evidence="15">DNA mismatch repair protein</fullName>
    </recommendedName>
</protein>
<dbReference type="InterPro" id="IPR005016">
    <property type="entry name" value="TDE1/TMS"/>
</dbReference>
<dbReference type="EMBL" id="LHPN01000004">
    <property type="protein sequence ID" value="OAL72442.1"/>
    <property type="molecule type" value="Genomic_DNA"/>
</dbReference>
<organism evidence="13 14">
    <name type="scientific">Trichophyton violaceum</name>
    <dbReference type="NCBI Taxonomy" id="34388"/>
    <lineage>
        <taxon>Eukaryota</taxon>
        <taxon>Fungi</taxon>
        <taxon>Dikarya</taxon>
        <taxon>Ascomycota</taxon>
        <taxon>Pezizomycotina</taxon>
        <taxon>Eurotiomycetes</taxon>
        <taxon>Eurotiomycetidae</taxon>
        <taxon>Onygenales</taxon>
        <taxon>Arthrodermataceae</taxon>
        <taxon>Trichophyton</taxon>
    </lineage>
</organism>
<feature type="compositionally biased region" description="Basic and acidic residues" evidence="8">
    <location>
        <begin position="1088"/>
        <end position="1114"/>
    </location>
</feature>
<evidence type="ECO:0000256" key="4">
    <source>
        <dbReference type="ARBA" id="ARBA00022692"/>
    </source>
</evidence>
<evidence type="ECO:0000313" key="14">
    <source>
        <dbReference type="Proteomes" id="UP000243519"/>
    </source>
</evidence>
<dbReference type="Pfam" id="PF13589">
    <property type="entry name" value="HATPase_c_3"/>
    <property type="match status" value="1"/>
</dbReference>
<dbReference type="OrthoDB" id="10263226at2759"/>
<evidence type="ECO:0000256" key="1">
    <source>
        <dbReference type="ARBA" id="ARBA00004141"/>
    </source>
</evidence>
<keyword evidence="4 9" id="KW-0812">Transmembrane</keyword>
<keyword evidence="14" id="KW-1185">Reference proteome</keyword>
<dbReference type="InterPro" id="IPR014790">
    <property type="entry name" value="MutL_C"/>
</dbReference>
<feature type="transmembrane region" description="Helical" evidence="9">
    <location>
        <begin position="162"/>
        <end position="182"/>
    </location>
</feature>
<dbReference type="GO" id="GO:0006298">
    <property type="term" value="P:mismatch repair"/>
    <property type="evidence" value="ECO:0007669"/>
    <property type="project" value="InterPro"/>
</dbReference>
<feature type="transmembrane region" description="Helical" evidence="9">
    <location>
        <begin position="15"/>
        <end position="37"/>
    </location>
</feature>
<dbReference type="GO" id="GO:0061982">
    <property type="term" value="P:meiosis I cell cycle process"/>
    <property type="evidence" value="ECO:0007669"/>
    <property type="project" value="UniProtKB-ARBA"/>
</dbReference>
<gene>
    <name evidence="13" type="ORF">A7D00_3442</name>
</gene>
<evidence type="ECO:0000256" key="9">
    <source>
        <dbReference type="SAM" id="Phobius"/>
    </source>
</evidence>
<dbReference type="NCBIfam" id="TIGR00585">
    <property type="entry name" value="mutl"/>
    <property type="match status" value="1"/>
</dbReference>
<feature type="compositionally biased region" description="Polar residues" evidence="8">
    <location>
        <begin position="1115"/>
        <end position="1136"/>
    </location>
</feature>
<dbReference type="InterPro" id="IPR038973">
    <property type="entry name" value="MutL/Mlh/Pms-like"/>
</dbReference>
<dbReference type="Pfam" id="PF01119">
    <property type="entry name" value="DNA_mis_repair"/>
    <property type="match status" value="1"/>
</dbReference>
<dbReference type="Gene3D" id="3.30.565.10">
    <property type="entry name" value="Histidine kinase-like ATPase, C-terminal domain"/>
    <property type="match status" value="1"/>
</dbReference>
<keyword evidence="7 9" id="KW-0472">Membrane</keyword>
<dbReference type="Gene3D" id="3.30.230.10">
    <property type="match status" value="1"/>
</dbReference>
<dbReference type="PANTHER" id="PTHR10073:SF52">
    <property type="entry name" value="MISMATCH REPAIR ENDONUCLEASE PMS2"/>
    <property type="match status" value="1"/>
</dbReference>
<feature type="compositionally biased region" description="Polar residues" evidence="8">
    <location>
        <begin position="833"/>
        <end position="849"/>
    </location>
</feature>
<feature type="region of interest" description="Disordered" evidence="8">
    <location>
        <begin position="380"/>
        <end position="402"/>
    </location>
</feature>
<dbReference type="Gene3D" id="3.30.1370.100">
    <property type="entry name" value="MutL, C-terminal domain, regulatory subdomain"/>
    <property type="match status" value="1"/>
</dbReference>
<dbReference type="SUPFAM" id="SSF55874">
    <property type="entry name" value="ATPase domain of HSP90 chaperone/DNA topoisomerase II/histidine kinase"/>
    <property type="match status" value="1"/>
</dbReference>
<feature type="transmembrane region" description="Helical" evidence="9">
    <location>
        <begin position="100"/>
        <end position="118"/>
    </location>
</feature>
<reference evidence="13 14" key="1">
    <citation type="submission" date="2016-05" db="EMBL/GenBank/DDBJ databases">
        <title>Genome sequencing of Trichophyton violaceum CMCC(F)T3l isolated from hair.</title>
        <authorList>
            <person name="Zhan P."/>
            <person name="Tao Y."/>
            <person name="Liu W."/>
        </authorList>
    </citation>
    <scope>NUCLEOTIDE SEQUENCE [LARGE SCALE GENOMIC DNA]</scope>
    <source>
        <strain evidence="14">CMCC(F)T3l</strain>
    </source>
</reference>
<dbReference type="GO" id="GO:0005524">
    <property type="term" value="F:ATP binding"/>
    <property type="evidence" value="ECO:0007669"/>
    <property type="project" value="InterPro"/>
</dbReference>
<keyword evidence="10" id="KW-0732">Signal</keyword>
<feature type="signal peptide" evidence="10">
    <location>
        <begin position="1"/>
        <end position="17"/>
    </location>
</feature>
<dbReference type="Pfam" id="PF03348">
    <property type="entry name" value="Serinc"/>
    <property type="match status" value="1"/>
</dbReference>
<dbReference type="PANTHER" id="PTHR10073">
    <property type="entry name" value="DNA MISMATCH REPAIR PROTEIN MLH, PMS, MUTL"/>
    <property type="match status" value="1"/>
</dbReference>
<feature type="chain" id="PRO_5008086236" description="DNA mismatch repair protein" evidence="10">
    <location>
        <begin position="18"/>
        <end position="1526"/>
    </location>
</feature>
<dbReference type="InterPro" id="IPR002099">
    <property type="entry name" value="MutL/Mlh/PMS"/>
</dbReference>
<dbReference type="GO" id="GO:0030983">
    <property type="term" value="F:mismatched DNA binding"/>
    <property type="evidence" value="ECO:0007669"/>
    <property type="project" value="InterPro"/>
</dbReference>
<feature type="domain" description="MutL C-terminal dimerisation" evidence="11">
    <location>
        <begin position="1255"/>
        <end position="1453"/>
    </location>
</feature>
<dbReference type="Pfam" id="PF08676">
    <property type="entry name" value="MutL_C"/>
    <property type="match status" value="1"/>
</dbReference>
<evidence type="ECO:0000256" key="8">
    <source>
        <dbReference type="SAM" id="MobiDB-lite"/>
    </source>
</evidence>
<evidence type="ECO:0000259" key="12">
    <source>
        <dbReference type="SMART" id="SM01340"/>
    </source>
</evidence>
<dbReference type="Gene3D" id="3.30.1540.20">
    <property type="entry name" value="MutL, C-terminal domain, dimerisation subdomain"/>
    <property type="match status" value="1"/>
</dbReference>
<dbReference type="InterPro" id="IPR036890">
    <property type="entry name" value="HATPase_C_sf"/>
</dbReference>
<comment type="caution">
    <text evidence="13">The sequence shown here is derived from an EMBL/GenBank/DDBJ whole genome shotgun (WGS) entry which is preliminary data.</text>
</comment>
<comment type="similarity">
    <text evidence="3">Belongs to the TDE1 family.</text>
</comment>
<dbReference type="GO" id="GO:0016887">
    <property type="term" value="F:ATP hydrolysis activity"/>
    <property type="evidence" value="ECO:0007669"/>
    <property type="project" value="InterPro"/>
</dbReference>
<comment type="similarity">
    <text evidence="2">Belongs to the DNA mismatch repair MutL/HexB family.</text>
</comment>
<evidence type="ECO:0000256" key="3">
    <source>
        <dbReference type="ARBA" id="ARBA00006665"/>
    </source>
</evidence>
<evidence type="ECO:0000256" key="5">
    <source>
        <dbReference type="ARBA" id="ARBA00022763"/>
    </source>
</evidence>
<keyword evidence="6 9" id="KW-1133">Transmembrane helix</keyword>
<dbReference type="GO" id="GO:0016020">
    <property type="term" value="C:membrane"/>
    <property type="evidence" value="ECO:0007669"/>
    <property type="project" value="UniProtKB-SubCell"/>
</dbReference>
<feature type="domain" description="DNA mismatch repair protein S5" evidence="12">
    <location>
        <begin position="686"/>
        <end position="821"/>
    </location>
</feature>
<dbReference type="InterPro" id="IPR014721">
    <property type="entry name" value="Ribsml_uS5_D2-typ_fold_subgr"/>
</dbReference>
<dbReference type="GO" id="GO:0140664">
    <property type="term" value="F:ATP-dependent DNA damage sensor activity"/>
    <property type="evidence" value="ECO:0007669"/>
    <property type="project" value="InterPro"/>
</dbReference>
<feature type="compositionally biased region" description="Acidic residues" evidence="8">
    <location>
        <begin position="385"/>
        <end position="394"/>
    </location>
</feature>
<feature type="transmembrane region" description="Helical" evidence="9">
    <location>
        <begin position="203"/>
        <end position="227"/>
    </location>
</feature>
<name>A0A178FIL6_TRIVO</name>
<feature type="compositionally biased region" description="Acidic residues" evidence="8">
    <location>
        <begin position="1057"/>
        <end position="1068"/>
    </location>
</feature>
<dbReference type="SUPFAM" id="SSF54211">
    <property type="entry name" value="Ribosomal protein S5 domain 2-like"/>
    <property type="match status" value="1"/>
</dbReference>